<feature type="transmembrane region" description="Helical" evidence="2">
    <location>
        <begin position="182"/>
        <end position="210"/>
    </location>
</feature>
<comment type="caution">
    <text evidence="3">The sequence shown here is derived from an EMBL/GenBank/DDBJ whole genome shotgun (WGS) entry which is preliminary data.</text>
</comment>
<dbReference type="OrthoDB" id="1926790at2759"/>
<evidence type="ECO:0000256" key="2">
    <source>
        <dbReference type="SAM" id="Phobius"/>
    </source>
</evidence>
<evidence type="ECO:0000313" key="4">
    <source>
        <dbReference type="Proteomes" id="UP000822688"/>
    </source>
</evidence>
<organism evidence="3 4">
    <name type="scientific">Ceratodon purpureus</name>
    <name type="common">Fire moss</name>
    <name type="synonym">Dicranum purpureum</name>
    <dbReference type="NCBI Taxonomy" id="3225"/>
    <lineage>
        <taxon>Eukaryota</taxon>
        <taxon>Viridiplantae</taxon>
        <taxon>Streptophyta</taxon>
        <taxon>Embryophyta</taxon>
        <taxon>Bryophyta</taxon>
        <taxon>Bryophytina</taxon>
        <taxon>Bryopsida</taxon>
        <taxon>Dicranidae</taxon>
        <taxon>Pseudoditrichales</taxon>
        <taxon>Ditrichaceae</taxon>
        <taxon>Ceratodon</taxon>
    </lineage>
</organism>
<feature type="compositionally biased region" description="Basic and acidic residues" evidence="1">
    <location>
        <begin position="1"/>
        <end position="11"/>
    </location>
</feature>
<evidence type="ECO:0000256" key="1">
    <source>
        <dbReference type="SAM" id="MobiDB-lite"/>
    </source>
</evidence>
<keyword evidence="2" id="KW-0472">Membrane</keyword>
<feature type="region of interest" description="Disordered" evidence="1">
    <location>
        <begin position="365"/>
        <end position="386"/>
    </location>
</feature>
<keyword evidence="2" id="KW-0812">Transmembrane</keyword>
<keyword evidence="4" id="KW-1185">Reference proteome</keyword>
<dbReference type="EMBL" id="CM026421">
    <property type="protein sequence ID" value="KAG0593240.1"/>
    <property type="molecule type" value="Genomic_DNA"/>
</dbReference>
<dbReference type="AlphaFoldDB" id="A0A8T0JBE7"/>
<reference evidence="3" key="1">
    <citation type="submission" date="2020-06" db="EMBL/GenBank/DDBJ databases">
        <title>WGS assembly of Ceratodon purpureus strain R40.</title>
        <authorList>
            <person name="Carey S.B."/>
            <person name="Jenkins J."/>
            <person name="Shu S."/>
            <person name="Lovell J.T."/>
            <person name="Sreedasyam A."/>
            <person name="Maumus F."/>
            <person name="Tiley G.P."/>
            <person name="Fernandez-Pozo N."/>
            <person name="Barry K."/>
            <person name="Chen C."/>
            <person name="Wang M."/>
            <person name="Lipzen A."/>
            <person name="Daum C."/>
            <person name="Saski C.A."/>
            <person name="Payton A.C."/>
            <person name="Mcbreen J.C."/>
            <person name="Conrad R.E."/>
            <person name="Kollar L.M."/>
            <person name="Olsson S."/>
            <person name="Huttunen S."/>
            <person name="Landis J.B."/>
            <person name="Wickett N.J."/>
            <person name="Johnson M.G."/>
            <person name="Rensing S.A."/>
            <person name="Grimwood J."/>
            <person name="Schmutz J."/>
            <person name="Mcdaniel S.F."/>
        </authorList>
    </citation>
    <scope>NUCLEOTIDE SEQUENCE</scope>
    <source>
        <strain evidence="3">R40</strain>
    </source>
</reference>
<feature type="transmembrane region" description="Helical" evidence="2">
    <location>
        <begin position="142"/>
        <end position="161"/>
    </location>
</feature>
<sequence>MERHHEPRDPGMSETVEPLEPHEDSDDEALLEYMSHRDRQAKLESARWAGYDETQPAMQVLDIMQESTTLLRRHDFILMTLGLALAVPLSIILLSHVLLLLPFMNHLVKVVQYAAEDRFKAHSHRAGYRRLAEIIMSNVVDIPFSALFSPLLKAGVAYVVASTYGRKRLQLSDVVDVLQKIWLLLMQTFMWTCSVYLIFASAFATLLWFASWAGKASSVFGTASLLAATMVGLALALGLAYANVMCNLAYVVTALEGFHGKPALVQSINLLKGKAEVALLLFLVTNVNATLLDILFEFHIIRNTNASVASDKYWEAPLLVFMHSFVFLFDAIMISVLFYMCKSSEQQPEISRVPLRSHAEELVASTSSEMAEVRSPVAGRTPFTTR</sequence>
<protein>
    <submittedName>
        <fullName evidence="3">Uncharacterized protein</fullName>
    </submittedName>
</protein>
<evidence type="ECO:0000313" key="3">
    <source>
        <dbReference type="EMBL" id="KAG0593240.1"/>
    </source>
</evidence>
<dbReference type="Proteomes" id="UP000822688">
    <property type="component" value="Chromosome 1"/>
</dbReference>
<feature type="transmembrane region" description="Helical" evidence="2">
    <location>
        <begin position="222"/>
        <end position="242"/>
    </location>
</feature>
<name>A0A8T0JBE7_CERPU</name>
<accession>A0A8T0JBE7</accession>
<keyword evidence="2" id="KW-1133">Transmembrane helix</keyword>
<gene>
    <name evidence="3" type="ORF">KC19_1G314700</name>
</gene>
<proteinExistence type="predicted"/>
<feature type="transmembrane region" description="Helical" evidence="2">
    <location>
        <begin position="316"/>
        <end position="341"/>
    </location>
</feature>
<feature type="region of interest" description="Disordered" evidence="1">
    <location>
        <begin position="1"/>
        <end position="27"/>
    </location>
</feature>
<dbReference type="PANTHER" id="PTHR33133:SF1">
    <property type="entry name" value="EXPRESSED PROTEIN-RELATED"/>
    <property type="match status" value="1"/>
</dbReference>
<dbReference type="PANTHER" id="PTHR33133">
    <property type="entry name" value="OS08G0107100 PROTEIN-RELATED"/>
    <property type="match status" value="1"/>
</dbReference>
<feature type="transmembrane region" description="Helical" evidence="2">
    <location>
        <begin position="76"/>
        <end position="101"/>
    </location>
</feature>
<feature type="transmembrane region" description="Helical" evidence="2">
    <location>
        <begin position="277"/>
        <end position="296"/>
    </location>
</feature>